<evidence type="ECO:0000259" key="1">
    <source>
        <dbReference type="Pfam" id="PF03435"/>
    </source>
</evidence>
<sequence length="348" mass="36698">MDSLLIYGAYGYTGELISRTAADRGFDPILAGRDPDRLHPLGTELDCRSRAFGLTGDIEAQLSGVDAVLNCAGPFETTAEPLVEACLNRGVDYLDITGELPVFERLARRDGAASDAGITLMPGVGYDVVPTDSLAAHLQKRLPEATHLSLALSASGSLSGGTLKTLINGFGSGSAVREDGQLRAIPTASKQRVVDFGAGTETVMTIPWGDLSTAYRTTGIPNIAVYVAVPDAVRHALMVARPFEGVLATELVQRFLKGLVDRFVEGPSEADRKKNETIVWGEAWSEESGETVQSILRTPDTYALTVEAALACAERVTAGEAPAGVATPAGAFGPDLVVELPGVTRQDR</sequence>
<dbReference type="InterPro" id="IPR036291">
    <property type="entry name" value="NAD(P)-bd_dom_sf"/>
</dbReference>
<dbReference type="RefSeq" id="WP_256396138.1">
    <property type="nucleotide sequence ID" value="NZ_JANHDJ010000003.1"/>
</dbReference>
<dbReference type="AlphaFoldDB" id="A0ABD6DBP5"/>
<dbReference type="SUPFAM" id="SSF51735">
    <property type="entry name" value="NAD(P)-binding Rossmann-fold domains"/>
    <property type="match status" value="1"/>
</dbReference>
<dbReference type="Proteomes" id="UP001597052">
    <property type="component" value="Unassembled WGS sequence"/>
</dbReference>
<keyword evidence="3" id="KW-1185">Reference proteome</keyword>
<accession>A0ABD6DBP5</accession>
<evidence type="ECO:0000313" key="2">
    <source>
        <dbReference type="EMBL" id="MFD1642740.1"/>
    </source>
</evidence>
<gene>
    <name evidence="2" type="ORF">ACFSBW_12730</name>
</gene>
<comment type="caution">
    <text evidence="2">The sequence shown here is derived from an EMBL/GenBank/DDBJ whole genome shotgun (WGS) entry which is preliminary data.</text>
</comment>
<evidence type="ECO:0000313" key="3">
    <source>
        <dbReference type="Proteomes" id="UP001597052"/>
    </source>
</evidence>
<dbReference type="Pfam" id="PF03435">
    <property type="entry name" value="Sacchrp_dh_NADP"/>
    <property type="match status" value="1"/>
</dbReference>
<organism evidence="2 3">
    <name type="scientific">Halohasta litorea</name>
    <dbReference type="NCBI Taxonomy" id="869891"/>
    <lineage>
        <taxon>Archaea</taxon>
        <taxon>Methanobacteriati</taxon>
        <taxon>Methanobacteriota</taxon>
        <taxon>Stenosarchaea group</taxon>
        <taxon>Halobacteria</taxon>
        <taxon>Halobacteriales</taxon>
        <taxon>Haloferacaceae</taxon>
        <taxon>Halohasta</taxon>
    </lineage>
</organism>
<feature type="domain" description="Saccharopine dehydrogenase NADP binding" evidence="1">
    <location>
        <begin position="5"/>
        <end position="121"/>
    </location>
</feature>
<dbReference type="PANTHER" id="PTHR43781:SF1">
    <property type="entry name" value="SACCHAROPINE DEHYDROGENASE"/>
    <property type="match status" value="1"/>
</dbReference>
<name>A0ABD6DBP5_9EURY</name>
<protein>
    <submittedName>
        <fullName evidence="2">Saccharopine dehydrogenase family protein</fullName>
    </submittedName>
</protein>
<proteinExistence type="predicted"/>
<dbReference type="InterPro" id="IPR005097">
    <property type="entry name" value="Sacchrp_dh_NADP-bd"/>
</dbReference>
<dbReference type="Gene3D" id="3.40.50.720">
    <property type="entry name" value="NAD(P)-binding Rossmann-like Domain"/>
    <property type="match status" value="1"/>
</dbReference>
<reference evidence="2 3" key="1">
    <citation type="journal article" date="2019" name="Int. J. Syst. Evol. Microbiol.">
        <title>The Global Catalogue of Microorganisms (GCM) 10K type strain sequencing project: providing services to taxonomists for standard genome sequencing and annotation.</title>
        <authorList>
            <consortium name="The Broad Institute Genomics Platform"/>
            <consortium name="The Broad Institute Genome Sequencing Center for Infectious Disease"/>
            <person name="Wu L."/>
            <person name="Ma J."/>
        </authorList>
    </citation>
    <scope>NUCLEOTIDE SEQUENCE [LARGE SCALE GENOMIC DNA]</scope>
    <source>
        <strain evidence="2 3">CGMCC 1.10593</strain>
    </source>
</reference>
<dbReference type="EMBL" id="JBHUDM010000003">
    <property type="protein sequence ID" value="MFD1642740.1"/>
    <property type="molecule type" value="Genomic_DNA"/>
</dbReference>
<dbReference type="PANTHER" id="PTHR43781">
    <property type="entry name" value="SACCHAROPINE DEHYDROGENASE"/>
    <property type="match status" value="1"/>
</dbReference>